<evidence type="ECO:0000256" key="7">
    <source>
        <dbReference type="SAM" id="Phobius"/>
    </source>
</evidence>
<dbReference type="InterPro" id="IPR000326">
    <property type="entry name" value="PAP2/HPO"/>
</dbReference>
<feature type="region of interest" description="Disordered" evidence="6">
    <location>
        <begin position="300"/>
        <end position="319"/>
    </location>
</feature>
<protein>
    <recommendedName>
        <fullName evidence="8">Phosphatidic acid phosphatase type 2/haloperoxidase domain-containing protein</fullName>
    </recommendedName>
</protein>
<sequence length="319" mass="36114">MPGSDSHTSARRNRGVQDGSVSGLLNRVWLVCEPYAADYAGLAALVTTYVVSQIFLFDQPFHRMFSLDDRRIQYPHADIEHVPVVWLLIYALVLPCAIITIWSLVLFKPHKIHVTMLGFAVSMLLTLFVTDIVKNAVGRPRPDLISRCRPATGTPEHELIDWQRCTQTDHHVLHDGWRSFPSGHSSFSFSGFGYLAFFMMSQFRVCLPRAGLGKTLLAVSPFLGALLIAVTRLEDYRHDVFDVVVGSLIGLCISYLSWRRYYPALSSAKCSEPHKAHADETTHSRFGRVRDEEEMIGNAREFELSEDESRNSLSMPWSR</sequence>
<feature type="transmembrane region" description="Helical" evidence="7">
    <location>
        <begin position="215"/>
        <end position="234"/>
    </location>
</feature>
<keyword evidence="10" id="KW-1185">Reference proteome</keyword>
<keyword evidence="4 7" id="KW-1133">Transmembrane helix</keyword>
<dbReference type="EMBL" id="JBFMKM010000005">
    <property type="protein sequence ID" value="KAL1306049.1"/>
    <property type="molecule type" value="Genomic_DNA"/>
</dbReference>
<dbReference type="Pfam" id="PF01569">
    <property type="entry name" value="PAP2"/>
    <property type="match status" value="1"/>
</dbReference>
<evidence type="ECO:0000259" key="8">
    <source>
        <dbReference type="SMART" id="SM00014"/>
    </source>
</evidence>
<feature type="transmembrane region" description="Helical" evidence="7">
    <location>
        <begin position="240"/>
        <end position="258"/>
    </location>
</feature>
<dbReference type="PANTHER" id="PTHR10165:SF35">
    <property type="entry name" value="RE23632P"/>
    <property type="match status" value="1"/>
</dbReference>
<accession>A0ABR3PJ56</accession>
<feature type="transmembrane region" description="Helical" evidence="7">
    <location>
        <begin position="36"/>
        <end position="57"/>
    </location>
</feature>
<evidence type="ECO:0000256" key="4">
    <source>
        <dbReference type="ARBA" id="ARBA00022989"/>
    </source>
</evidence>
<comment type="similarity">
    <text evidence="2">Belongs to the PA-phosphatase related phosphoesterase family.</text>
</comment>
<evidence type="ECO:0000313" key="10">
    <source>
        <dbReference type="Proteomes" id="UP001562354"/>
    </source>
</evidence>
<dbReference type="Gene3D" id="1.20.144.10">
    <property type="entry name" value="Phosphatidic acid phosphatase type 2/haloperoxidase"/>
    <property type="match status" value="1"/>
</dbReference>
<reference evidence="9 10" key="1">
    <citation type="submission" date="2024-07" db="EMBL/GenBank/DDBJ databases">
        <title>Draft sequence of the Neodothiora populina.</title>
        <authorList>
            <person name="Drown D.D."/>
            <person name="Schuette U.S."/>
            <person name="Buechlein A.B."/>
            <person name="Rusch D.R."/>
            <person name="Winton L.W."/>
            <person name="Adams G.A."/>
        </authorList>
    </citation>
    <scope>NUCLEOTIDE SEQUENCE [LARGE SCALE GENOMIC DNA]</scope>
    <source>
        <strain evidence="9 10">CPC 39397</strain>
    </source>
</reference>
<dbReference type="SMART" id="SM00014">
    <property type="entry name" value="acidPPc"/>
    <property type="match status" value="1"/>
</dbReference>
<proteinExistence type="inferred from homology"/>
<dbReference type="GeneID" id="95977875"/>
<dbReference type="InterPro" id="IPR043216">
    <property type="entry name" value="PAP-like"/>
</dbReference>
<dbReference type="InterPro" id="IPR036938">
    <property type="entry name" value="PAP2/HPO_sf"/>
</dbReference>
<dbReference type="PANTHER" id="PTHR10165">
    <property type="entry name" value="LIPID PHOSPHATE PHOSPHATASE"/>
    <property type="match status" value="1"/>
</dbReference>
<dbReference type="Proteomes" id="UP001562354">
    <property type="component" value="Unassembled WGS sequence"/>
</dbReference>
<evidence type="ECO:0000256" key="3">
    <source>
        <dbReference type="ARBA" id="ARBA00022692"/>
    </source>
</evidence>
<evidence type="ECO:0000313" key="9">
    <source>
        <dbReference type="EMBL" id="KAL1306049.1"/>
    </source>
</evidence>
<keyword evidence="5 7" id="KW-0472">Membrane</keyword>
<evidence type="ECO:0000256" key="1">
    <source>
        <dbReference type="ARBA" id="ARBA00004141"/>
    </source>
</evidence>
<name>A0ABR3PJ56_9PEZI</name>
<comment type="caution">
    <text evidence="9">The sequence shown here is derived from an EMBL/GenBank/DDBJ whole genome shotgun (WGS) entry which is preliminary data.</text>
</comment>
<comment type="subcellular location">
    <subcellularLocation>
        <location evidence="1">Membrane</location>
        <topology evidence="1">Multi-pass membrane protein</topology>
    </subcellularLocation>
</comment>
<evidence type="ECO:0000256" key="6">
    <source>
        <dbReference type="SAM" id="MobiDB-lite"/>
    </source>
</evidence>
<feature type="compositionally biased region" description="Basic and acidic residues" evidence="6">
    <location>
        <begin position="300"/>
        <end position="310"/>
    </location>
</feature>
<evidence type="ECO:0000256" key="5">
    <source>
        <dbReference type="ARBA" id="ARBA00023136"/>
    </source>
</evidence>
<organism evidence="9 10">
    <name type="scientific">Neodothiora populina</name>
    <dbReference type="NCBI Taxonomy" id="2781224"/>
    <lineage>
        <taxon>Eukaryota</taxon>
        <taxon>Fungi</taxon>
        <taxon>Dikarya</taxon>
        <taxon>Ascomycota</taxon>
        <taxon>Pezizomycotina</taxon>
        <taxon>Dothideomycetes</taxon>
        <taxon>Dothideomycetidae</taxon>
        <taxon>Dothideales</taxon>
        <taxon>Dothioraceae</taxon>
        <taxon>Neodothiora</taxon>
    </lineage>
</organism>
<keyword evidence="3 7" id="KW-0812">Transmembrane</keyword>
<feature type="transmembrane region" description="Helical" evidence="7">
    <location>
        <begin position="84"/>
        <end position="107"/>
    </location>
</feature>
<feature type="transmembrane region" description="Helical" evidence="7">
    <location>
        <begin position="114"/>
        <end position="133"/>
    </location>
</feature>
<gene>
    <name evidence="9" type="ORF">AAFC00_004175</name>
</gene>
<dbReference type="CDD" id="cd03390">
    <property type="entry name" value="PAP2_containing_1_like"/>
    <property type="match status" value="1"/>
</dbReference>
<feature type="domain" description="Phosphatidic acid phosphatase type 2/haloperoxidase" evidence="8">
    <location>
        <begin position="117"/>
        <end position="258"/>
    </location>
</feature>
<evidence type="ECO:0000256" key="2">
    <source>
        <dbReference type="ARBA" id="ARBA00008816"/>
    </source>
</evidence>
<dbReference type="SUPFAM" id="SSF48317">
    <property type="entry name" value="Acid phosphatase/Vanadium-dependent haloperoxidase"/>
    <property type="match status" value="1"/>
</dbReference>
<dbReference type="RefSeq" id="XP_069202322.1">
    <property type="nucleotide sequence ID" value="XM_069348143.1"/>
</dbReference>